<feature type="transmembrane region" description="Helical" evidence="1">
    <location>
        <begin position="111"/>
        <end position="131"/>
    </location>
</feature>
<feature type="transmembrane region" description="Helical" evidence="1">
    <location>
        <begin position="137"/>
        <end position="155"/>
    </location>
</feature>
<feature type="transmembrane region" description="Helical" evidence="1">
    <location>
        <begin position="64"/>
        <end position="81"/>
    </location>
</feature>
<keyword evidence="1" id="KW-1133">Transmembrane helix</keyword>
<dbReference type="Proteomes" id="UP001144036">
    <property type="component" value="Unassembled WGS sequence"/>
</dbReference>
<accession>A0ABT4S6A9</accession>
<feature type="transmembrane region" description="Helical" evidence="1">
    <location>
        <begin position="14"/>
        <end position="33"/>
    </location>
</feature>
<keyword evidence="1" id="KW-0812">Transmembrane</keyword>
<sequence>MIEKPTLPRPLPSVVHRWPTLLGLVFAAVSLAGGGDGRGSAFVVFAAAFIYLAAAVLDRPGSAWVLFAVSLVAWPVLNLLPAEPWPGLVGGAVTLILLGLAGGLPRKPALIALQVPAMAVFGGAAVLALSLPAQAGGLLVAAALIGHAAQDLLVLRARQVVAVSMAEFCLVLDLVLGLGLVVLALWA</sequence>
<proteinExistence type="predicted"/>
<evidence type="ECO:0000313" key="2">
    <source>
        <dbReference type="EMBL" id="MDA0632721.1"/>
    </source>
</evidence>
<protein>
    <recommendedName>
        <fullName evidence="4">DUF4126 domain-containing protein</fullName>
    </recommendedName>
</protein>
<dbReference type="RefSeq" id="WP_270153503.1">
    <property type="nucleotide sequence ID" value="NZ_JAPNNL010000011.1"/>
</dbReference>
<gene>
    <name evidence="2" type="ORF">OUY22_04775</name>
</gene>
<feature type="transmembrane region" description="Helical" evidence="1">
    <location>
        <begin position="87"/>
        <end position="104"/>
    </location>
</feature>
<organism evidence="2 3">
    <name type="scientific">Nonomuraea corallina</name>
    <dbReference type="NCBI Taxonomy" id="2989783"/>
    <lineage>
        <taxon>Bacteria</taxon>
        <taxon>Bacillati</taxon>
        <taxon>Actinomycetota</taxon>
        <taxon>Actinomycetes</taxon>
        <taxon>Streptosporangiales</taxon>
        <taxon>Streptosporangiaceae</taxon>
        <taxon>Nonomuraea</taxon>
    </lineage>
</organism>
<name>A0ABT4S6A9_9ACTN</name>
<dbReference type="EMBL" id="JAPNNL010000011">
    <property type="protein sequence ID" value="MDA0632721.1"/>
    <property type="molecule type" value="Genomic_DNA"/>
</dbReference>
<comment type="caution">
    <text evidence="2">The sequence shown here is derived from an EMBL/GenBank/DDBJ whole genome shotgun (WGS) entry which is preliminary data.</text>
</comment>
<feature type="transmembrane region" description="Helical" evidence="1">
    <location>
        <begin position="167"/>
        <end position="186"/>
    </location>
</feature>
<evidence type="ECO:0008006" key="4">
    <source>
        <dbReference type="Google" id="ProtNLM"/>
    </source>
</evidence>
<keyword evidence="1" id="KW-0472">Membrane</keyword>
<evidence type="ECO:0000256" key="1">
    <source>
        <dbReference type="SAM" id="Phobius"/>
    </source>
</evidence>
<evidence type="ECO:0000313" key="3">
    <source>
        <dbReference type="Proteomes" id="UP001144036"/>
    </source>
</evidence>
<reference evidence="2" key="1">
    <citation type="submission" date="2022-11" db="EMBL/GenBank/DDBJ databases">
        <title>Nonomuraea corallina sp. nov., a new species of the genus Nonomuraea isolated from sea side sediment in Thai sea.</title>
        <authorList>
            <person name="Ngamcharungchit C."/>
            <person name="Matsumoto A."/>
            <person name="Suriyachadkun C."/>
            <person name="Panbangred W."/>
            <person name="Inahashi Y."/>
            <person name="Intra B."/>
        </authorList>
    </citation>
    <scope>NUCLEOTIDE SEQUENCE</scope>
    <source>
        <strain evidence="2">MCN248</strain>
    </source>
</reference>
<keyword evidence="3" id="KW-1185">Reference proteome</keyword>
<feature type="transmembrane region" description="Helical" evidence="1">
    <location>
        <begin position="39"/>
        <end position="57"/>
    </location>
</feature>